<dbReference type="InterPro" id="IPR001610">
    <property type="entry name" value="PAC"/>
</dbReference>
<dbReference type="SUPFAM" id="SSF55073">
    <property type="entry name" value="Nucleotide cyclase"/>
    <property type="match status" value="1"/>
</dbReference>
<dbReference type="Pfam" id="PF00563">
    <property type="entry name" value="EAL"/>
    <property type="match status" value="1"/>
</dbReference>
<dbReference type="GO" id="GO:0003824">
    <property type="term" value="F:catalytic activity"/>
    <property type="evidence" value="ECO:0007669"/>
    <property type="project" value="UniProtKB-ARBA"/>
</dbReference>
<evidence type="ECO:0000313" key="6">
    <source>
        <dbReference type="EMBL" id="MCK6264387.1"/>
    </source>
</evidence>
<protein>
    <submittedName>
        <fullName evidence="6">EAL domain-containing protein</fullName>
    </submittedName>
</protein>
<dbReference type="SMART" id="SM00267">
    <property type="entry name" value="GGDEF"/>
    <property type="match status" value="1"/>
</dbReference>
<dbReference type="PROSITE" id="PS50883">
    <property type="entry name" value="EAL"/>
    <property type="match status" value="1"/>
</dbReference>
<dbReference type="InterPro" id="IPR000700">
    <property type="entry name" value="PAS-assoc_C"/>
</dbReference>
<dbReference type="Pfam" id="PF00990">
    <property type="entry name" value="GGDEF"/>
    <property type="match status" value="1"/>
</dbReference>
<dbReference type="InterPro" id="IPR001633">
    <property type="entry name" value="EAL_dom"/>
</dbReference>
<feature type="domain" description="PAS" evidence="2">
    <location>
        <begin position="398"/>
        <end position="462"/>
    </location>
</feature>
<dbReference type="SUPFAM" id="SSF53850">
    <property type="entry name" value="Periplasmic binding protein-like II"/>
    <property type="match status" value="1"/>
</dbReference>
<feature type="domain" description="GGDEF" evidence="5">
    <location>
        <begin position="671"/>
        <end position="804"/>
    </location>
</feature>
<proteinExistence type="predicted"/>
<dbReference type="SUPFAM" id="SSF55785">
    <property type="entry name" value="PYP-like sensor domain (PAS domain)"/>
    <property type="match status" value="2"/>
</dbReference>
<dbReference type="InterPro" id="IPR035965">
    <property type="entry name" value="PAS-like_dom_sf"/>
</dbReference>
<keyword evidence="7" id="KW-1185">Reference proteome</keyword>
<sequence length="1074" mass="120959">MLGGNSTLVCRVLECLSNAVERSMRPFLVALVPDLPRWIVSLIFTTFPIFSPVSFAEHPPKLDTVELQLRWHHQFQFAGYYAAVEQGFYAEEGLNVILHSGDPDHQPVSQVLSGEAQYAEGNSEVLYHRLQGEPLVALAAIFQHSPSILLTLADSNISSVHDLIGKKVMLANQNQDADFLTMLLNEKVSLSQVDIIPSSYQLDDLISGKTDAFNSYSTNEPFYLDKQGITYNIIDPINYRVDFYSDILFTTEDELRKNPRRVQAMLRATLKGWRYAMNHTEEVIDLLINEYQVPKSREHLRFEASAMRKLIIPDLIPVGNMNPERWQHMADTFVRSGLVENDRHLDGFVYDPSPYHIPKWMFLALASAFLVVTISSAVIVHLHRLNLRLAETKNTLLHSEERFKALSAATYGGLIIHQRGRILECNNGLSEITGFDYSELIGMNGLDLIATEDLDTVLAKIDADESETYEVHGIRKDGSKYPISMTGKEIIYKGAKARVVELIDISERKRTEEQLKLAASVFTHAKEGIIIVDSKGIVVDVNETFSAITGYSHSEIIGRDARSLKSDYHDDAFYYSMRLSLTKSRHWSGEIWNRRKNGEVYAELMTISVVADANGITQNYVALFSDITSIKQQQKQLEHIAHYDVLTNLPNRILLAQRLKSAMKQSDNDGTSLAVAYLDLDGFKAVNDTHGHDIGDELLVVVSKRMNETLRDGDTLARIGGDEFVIVLIGIENIEEFEQIVNRLLLAAKSPIAINKKTLQVSASIGVTFYPQDQSNADQLMRHADQAMYSAKQLGKNRYHLFDIYENQSIKYQYQTIERITQALEKGEFTLHYQPKVNMETGAVIGAEALIRWQHPQRGLLFPDAFLPIIDNHPISLKMADWVIDNVLTQMEKWRFEDIILPVSVNIDAFQLQQKDFVSKISDALKRHPKVCPKSLQLEILETSALSDITEVLSIMKACMDLGISFALDDFGTGFSSLTYLKQLPAKVLKIDQTFVRDMLDDADDRAIVMGVISLATAFNRQVTAEGVETIEHGTQLLKMGCVLAQGHGISPPLPADEISGWIEHWAPDEAWVN</sequence>
<evidence type="ECO:0000259" key="3">
    <source>
        <dbReference type="PROSITE" id="PS50113"/>
    </source>
</evidence>
<dbReference type="Gene3D" id="3.30.70.270">
    <property type="match status" value="1"/>
</dbReference>
<dbReference type="InterPro" id="IPR000160">
    <property type="entry name" value="GGDEF_dom"/>
</dbReference>
<dbReference type="NCBIfam" id="TIGR00254">
    <property type="entry name" value="GGDEF"/>
    <property type="match status" value="1"/>
</dbReference>
<dbReference type="AlphaFoldDB" id="A0A9X1XJH3"/>
<feature type="domain" description="PAC" evidence="3">
    <location>
        <begin position="467"/>
        <end position="517"/>
    </location>
</feature>
<dbReference type="SMART" id="SM00086">
    <property type="entry name" value="PAC"/>
    <property type="match status" value="2"/>
</dbReference>
<dbReference type="SMART" id="SM00091">
    <property type="entry name" value="PAS"/>
    <property type="match status" value="2"/>
</dbReference>
<dbReference type="CDD" id="cd01949">
    <property type="entry name" value="GGDEF"/>
    <property type="match status" value="1"/>
</dbReference>
<comment type="caution">
    <text evidence="6">The sequence shown here is derived from an EMBL/GenBank/DDBJ whole genome shotgun (WGS) entry which is preliminary data.</text>
</comment>
<dbReference type="SMART" id="SM00052">
    <property type="entry name" value="EAL"/>
    <property type="match status" value="1"/>
</dbReference>
<dbReference type="RefSeq" id="WP_248009461.1">
    <property type="nucleotide sequence ID" value="NZ_JAJHVV010000008.1"/>
</dbReference>
<comment type="cofactor">
    <cofactor evidence="1">
        <name>Mg(2+)</name>
        <dbReference type="ChEBI" id="CHEBI:18420"/>
    </cofactor>
</comment>
<dbReference type="FunFam" id="3.30.70.270:FF:000001">
    <property type="entry name" value="Diguanylate cyclase domain protein"/>
    <property type="match status" value="1"/>
</dbReference>
<dbReference type="InterPro" id="IPR015168">
    <property type="entry name" value="SsuA/THI5"/>
</dbReference>
<accession>A0A9X1XJH3</accession>
<evidence type="ECO:0000259" key="2">
    <source>
        <dbReference type="PROSITE" id="PS50112"/>
    </source>
</evidence>
<dbReference type="InterPro" id="IPR000014">
    <property type="entry name" value="PAS"/>
</dbReference>
<dbReference type="InterPro" id="IPR029787">
    <property type="entry name" value="Nucleotide_cyclase"/>
</dbReference>
<dbReference type="PROSITE" id="PS50887">
    <property type="entry name" value="GGDEF"/>
    <property type="match status" value="1"/>
</dbReference>
<dbReference type="EMBL" id="JAJHVV010000008">
    <property type="protein sequence ID" value="MCK6264387.1"/>
    <property type="molecule type" value="Genomic_DNA"/>
</dbReference>
<dbReference type="Gene3D" id="3.20.20.450">
    <property type="entry name" value="EAL domain"/>
    <property type="match status" value="1"/>
</dbReference>
<dbReference type="Pfam" id="PF09084">
    <property type="entry name" value="NMT1"/>
    <property type="match status" value="1"/>
</dbReference>
<organism evidence="6 7">
    <name type="scientific">Vibrio amylolyticus</name>
    <dbReference type="NCBI Taxonomy" id="2847292"/>
    <lineage>
        <taxon>Bacteria</taxon>
        <taxon>Pseudomonadati</taxon>
        <taxon>Pseudomonadota</taxon>
        <taxon>Gammaproteobacteria</taxon>
        <taxon>Vibrionales</taxon>
        <taxon>Vibrionaceae</taxon>
        <taxon>Vibrio</taxon>
    </lineage>
</organism>
<dbReference type="Gene3D" id="3.40.190.10">
    <property type="entry name" value="Periplasmic binding protein-like II"/>
    <property type="match status" value="2"/>
</dbReference>
<reference evidence="6" key="1">
    <citation type="submission" date="2021-11" db="EMBL/GenBank/DDBJ databases">
        <title>Vibrio ZSDE26 sp. nov. and Vibrio ZSDZ34 sp. nov., isolated from coastal seawater in Qingdao.</title>
        <authorList>
            <person name="Zhang P."/>
        </authorList>
    </citation>
    <scope>NUCLEOTIDE SEQUENCE</scope>
    <source>
        <strain evidence="6">ZSDE26</strain>
    </source>
</reference>
<dbReference type="Pfam" id="PF13426">
    <property type="entry name" value="PAS_9"/>
    <property type="match status" value="2"/>
</dbReference>
<dbReference type="Proteomes" id="UP001139559">
    <property type="component" value="Unassembled WGS sequence"/>
</dbReference>
<feature type="domain" description="PAC" evidence="3">
    <location>
        <begin position="587"/>
        <end position="639"/>
    </location>
</feature>
<name>A0A9X1XJH3_9VIBR</name>
<dbReference type="PROSITE" id="PS50113">
    <property type="entry name" value="PAC"/>
    <property type="match status" value="2"/>
</dbReference>
<evidence type="ECO:0000259" key="5">
    <source>
        <dbReference type="PROSITE" id="PS50887"/>
    </source>
</evidence>
<dbReference type="InterPro" id="IPR052155">
    <property type="entry name" value="Biofilm_reg_signaling"/>
</dbReference>
<evidence type="ECO:0000256" key="1">
    <source>
        <dbReference type="ARBA" id="ARBA00001946"/>
    </source>
</evidence>
<dbReference type="CDD" id="cd01948">
    <property type="entry name" value="EAL"/>
    <property type="match status" value="1"/>
</dbReference>
<feature type="domain" description="EAL" evidence="4">
    <location>
        <begin position="813"/>
        <end position="1067"/>
    </location>
</feature>
<dbReference type="InterPro" id="IPR043128">
    <property type="entry name" value="Rev_trsase/Diguanyl_cyclase"/>
</dbReference>
<feature type="domain" description="PAS" evidence="2">
    <location>
        <begin position="511"/>
        <end position="571"/>
    </location>
</feature>
<dbReference type="PROSITE" id="PS50112">
    <property type="entry name" value="PAS"/>
    <property type="match status" value="2"/>
</dbReference>
<dbReference type="CDD" id="cd00130">
    <property type="entry name" value="PAS"/>
    <property type="match status" value="2"/>
</dbReference>
<dbReference type="NCBIfam" id="TIGR00229">
    <property type="entry name" value="sensory_box"/>
    <property type="match status" value="2"/>
</dbReference>
<gene>
    <name evidence="6" type="ORF">KP803_13990</name>
</gene>
<dbReference type="SUPFAM" id="SSF141868">
    <property type="entry name" value="EAL domain-like"/>
    <property type="match status" value="1"/>
</dbReference>
<dbReference type="PANTHER" id="PTHR44757">
    <property type="entry name" value="DIGUANYLATE CYCLASE DGCP"/>
    <property type="match status" value="1"/>
</dbReference>
<dbReference type="InterPro" id="IPR035919">
    <property type="entry name" value="EAL_sf"/>
</dbReference>
<evidence type="ECO:0000259" key="4">
    <source>
        <dbReference type="PROSITE" id="PS50883"/>
    </source>
</evidence>
<evidence type="ECO:0000313" key="7">
    <source>
        <dbReference type="Proteomes" id="UP001139559"/>
    </source>
</evidence>
<dbReference type="PANTHER" id="PTHR44757:SF2">
    <property type="entry name" value="BIOFILM ARCHITECTURE MAINTENANCE PROTEIN MBAA"/>
    <property type="match status" value="1"/>
</dbReference>
<dbReference type="Gene3D" id="3.30.450.20">
    <property type="entry name" value="PAS domain"/>
    <property type="match status" value="2"/>
</dbReference>